<dbReference type="InterPro" id="IPR031640">
    <property type="entry name" value="Glu_dehyd_C"/>
</dbReference>
<dbReference type="GO" id="GO:0016491">
    <property type="term" value="F:oxidoreductase activity"/>
    <property type="evidence" value="ECO:0007669"/>
    <property type="project" value="UniProtKB-KW"/>
</dbReference>
<keyword evidence="5" id="KW-0472">Membrane</keyword>
<feature type="non-terminal residue" evidence="7">
    <location>
        <position position="162"/>
    </location>
</feature>
<dbReference type="Pfam" id="PF16912">
    <property type="entry name" value="Glu_dehyd_C"/>
    <property type="match status" value="1"/>
</dbReference>
<keyword evidence="2" id="KW-0479">Metal-binding</keyword>
<keyword evidence="5" id="KW-0812">Transmembrane</keyword>
<dbReference type="GO" id="GO:0046872">
    <property type="term" value="F:metal ion binding"/>
    <property type="evidence" value="ECO:0007669"/>
    <property type="project" value="UniProtKB-KW"/>
</dbReference>
<name>T1ATE0_9ZZZZ</name>
<dbReference type="EMBL" id="AUZX01007160">
    <property type="protein sequence ID" value="EQD60632.1"/>
    <property type="molecule type" value="Genomic_DNA"/>
</dbReference>
<evidence type="ECO:0000256" key="4">
    <source>
        <dbReference type="ARBA" id="ARBA00023002"/>
    </source>
</evidence>
<proteinExistence type="predicted"/>
<feature type="domain" description="Glucose dehydrogenase C-terminal" evidence="6">
    <location>
        <begin position="2"/>
        <end position="152"/>
    </location>
</feature>
<keyword evidence="3" id="KW-0862">Zinc</keyword>
<feature type="non-terminal residue" evidence="7">
    <location>
        <position position="1"/>
    </location>
</feature>
<evidence type="ECO:0000259" key="6">
    <source>
        <dbReference type="Pfam" id="PF16912"/>
    </source>
</evidence>
<dbReference type="InterPro" id="IPR036291">
    <property type="entry name" value="NAD(P)-bd_dom_sf"/>
</dbReference>
<dbReference type="AlphaFoldDB" id="T1ATE0"/>
<evidence type="ECO:0000256" key="1">
    <source>
        <dbReference type="ARBA" id="ARBA00001947"/>
    </source>
</evidence>
<dbReference type="SUPFAM" id="SSF51735">
    <property type="entry name" value="NAD(P)-binding Rossmann-fold domains"/>
    <property type="match status" value="1"/>
</dbReference>
<protein>
    <submittedName>
        <fullName evidence="7">Glucose dehydrogenase Gcd</fullName>
    </submittedName>
</protein>
<reference evidence="7" key="2">
    <citation type="journal article" date="2014" name="ISME J.">
        <title>Microbial stratification in low pH oxic and suboxic macroscopic growths along an acid mine drainage.</title>
        <authorList>
            <person name="Mendez-Garcia C."/>
            <person name="Mesa V."/>
            <person name="Sprenger R.R."/>
            <person name="Richter M."/>
            <person name="Diez M.S."/>
            <person name="Solano J."/>
            <person name="Bargiela R."/>
            <person name="Golyshina O.V."/>
            <person name="Manteca A."/>
            <person name="Ramos J.L."/>
            <person name="Gallego J.R."/>
            <person name="Llorente I."/>
            <person name="Martins Dos Santos V.A."/>
            <person name="Jensen O.N."/>
            <person name="Pelaez A.I."/>
            <person name="Sanchez J."/>
            <person name="Ferrer M."/>
        </authorList>
    </citation>
    <scope>NUCLEOTIDE SEQUENCE</scope>
</reference>
<gene>
    <name evidence="7" type="ORF">B1A_10058</name>
</gene>
<accession>T1ATE0</accession>
<sequence>EKGLIQAFSIQQTRFPWDPRQALVCGAGAIGLLAAIFLRLRDLDVTLIAKADPESRSARVAHEIGAQLLDADQHPVSGMSKELGNIDLLFEATGVSAVAMAAIAATGHDGVCCLSSVTAGDRSINVDADALNLDMVLGNKLVFGTVNANRKHSKPRLGCWRR</sequence>
<evidence type="ECO:0000256" key="3">
    <source>
        <dbReference type="ARBA" id="ARBA00022833"/>
    </source>
</evidence>
<keyword evidence="4" id="KW-0560">Oxidoreductase</keyword>
<comment type="caution">
    <text evidence="7">The sequence shown here is derived from an EMBL/GenBank/DDBJ whole genome shotgun (WGS) entry which is preliminary data.</text>
</comment>
<dbReference type="PANTHER" id="PTHR43189">
    <property type="entry name" value="ZINC-TYPE ALCOHOL DEHYDROGENASE-LIKE PROTEIN C1198.01-RELATED"/>
    <property type="match status" value="1"/>
</dbReference>
<reference evidence="7" key="1">
    <citation type="submission" date="2013-08" db="EMBL/GenBank/DDBJ databases">
        <authorList>
            <person name="Mendez C."/>
            <person name="Richter M."/>
            <person name="Ferrer M."/>
            <person name="Sanchez J."/>
        </authorList>
    </citation>
    <scope>NUCLEOTIDE SEQUENCE</scope>
</reference>
<evidence type="ECO:0000313" key="7">
    <source>
        <dbReference type="EMBL" id="EQD60632.1"/>
    </source>
</evidence>
<organism evidence="7">
    <name type="scientific">mine drainage metagenome</name>
    <dbReference type="NCBI Taxonomy" id="410659"/>
    <lineage>
        <taxon>unclassified sequences</taxon>
        <taxon>metagenomes</taxon>
        <taxon>ecological metagenomes</taxon>
    </lineage>
</organism>
<dbReference type="PANTHER" id="PTHR43189:SF2">
    <property type="entry name" value="GLUCOSE 1-DEHYDROGENASE"/>
    <property type="match status" value="1"/>
</dbReference>
<comment type="cofactor">
    <cofactor evidence="1">
        <name>Zn(2+)</name>
        <dbReference type="ChEBI" id="CHEBI:29105"/>
    </cofactor>
</comment>
<dbReference type="Gene3D" id="3.40.50.720">
    <property type="entry name" value="NAD(P)-binding Rossmann-like Domain"/>
    <property type="match status" value="1"/>
</dbReference>
<evidence type="ECO:0000256" key="2">
    <source>
        <dbReference type="ARBA" id="ARBA00022723"/>
    </source>
</evidence>
<feature type="transmembrane region" description="Helical" evidence="5">
    <location>
        <begin position="21"/>
        <end position="40"/>
    </location>
</feature>
<evidence type="ECO:0000256" key="5">
    <source>
        <dbReference type="SAM" id="Phobius"/>
    </source>
</evidence>
<keyword evidence="5" id="KW-1133">Transmembrane helix</keyword>